<dbReference type="NCBIfam" id="TIGR00229">
    <property type="entry name" value="sensory_box"/>
    <property type="match status" value="3"/>
</dbReference>
<dbReference type="Pfam" id="PF08447">
    <property type="entry name" value="PAS_3"/>
    <property type="match status" value="2"/>
</dbReference>
<sequence precursor="true">MPDSRVIRQPLYAWLTLAAGLLLTFFFATLAKDLAEEDAIDHFSFAADQVTVKIDERLRAYALVLRGGAALFDASEEVTRDEWRAFTDKLSASETVVGIQGIGFSLLIRPEELEDHITRIRAEGFPEYQVWPAGERELYSAIVYLEPFRGRNLRAFGYDMFSEPVRRAAMIQARDTGMAALSGRVELVQETGTGVQPGTLMYVPVYRQGAAWGTLEERREALIGWSYSPYRMYDLMGGILGNDHQHLNGQAVGLSIYDGEARPENLLYRNFESALDTGPSLFFRQRVIDFNDRQWTLHFDHLDPSSGIDYTSAWATLAGGLVLSGLLFSLLLSMANTQARALRIADQLTVDIRDREARLSDSEYRWRFALEGAGDGVWDWNLEDNTVYFSRRWKSMLGFEDQEIGQGLDEWQRRVHPDDLDSTLAELKGYLNGDRGEYVSEHRMRCKDGSWKWILDRGMVVSRDGQGRPLRMIGTHTDISGQKALEAAREEILARLQTITSRVPGVVYEFRLQADGRSCFPYASEAIRQIYRVSPEEVKTDASAVFAILHPDDYDAVVESIQHSARHLTPWRHEYRVKFPDGTVRWLYGDSLPHREPDGSTLWYGFITDITERKEAEAALRKAHSETQRFREALDYVSSFIYMKDTQSRYTYANRATLELFGTNDHDLPGSDDFRFFSDSTAHRLREIDRHVFLGEQTSEEIEAVDPGGHRRVYLEIKTPIYDETERDEVIGLLGISTDITAIKEHERQLEHIAHFDALTNLPNRVLLADRLHQAMAQAVRRGHHLAVAYLDLDGFKAINDRYGHAVGDKLLMAVAQQMHEVLREEDTLSRLGGDEFVAVLLDLADVEACVPLLTRLLAAAARPVSIEGRELRISASLGVTFYPQAEQIEAEQLLRQADQAMYQAKLAGKGRYHVFDAELDRSVRTHHESLERIRSAFENDEFVLHYQPKVNMRSGAVIGAEALIRWQHPDKGLLPPGDFLPVIEDHPLAIELGEWVITRALQQMASWQTAGLVLPVSVNIGASQLRQDTFVSRLRTLLDGFPEISPGSLELEILETSALGDLALVTRLLDQCRAIGVNIALDDFGTGYSSLTYLKRLPAGVVKVDQSFIRDILMDPEDLAILDGVLGLAGAFNRQVIAEGVETVEHGDMLLRIGCELAQGYGIARPMPAEALHDWVKRWRPEPHWPRLRRISRELMPLLHAGVEHRAWLEDLDRALRSGSSDFPPLGPHQCRFGTWLDQLGDQLQPGFGQIDLLHRQVHALAAELIELHERGDAAQVIARLDELHALSERLLEALRNYLD</sequence>
<dbReference type="RefSeq" id="WP_012638414.1">
    <property type="nucleotide sequence ID" value="NC_011901.1"/>
</dbReference>
<evidence type="ECO:0000259" key="7">
    <source>
        <dbReference type="PROSITE" id="PS50113"/>
    </source>
</evidence>
<feature type="domain" description="EAL" evidence="9">
    <location>
        <begin position="927"/>
        <end position="1181"/>
    </location>
</feature>
<gene>
    <name evidence="11" type="ordered locus">Tgr7_1851</name>
</gene>
<protein>
    <submittedName>
        <fullName evidence="11">Diguanylate cyclase/phosphodiesterase with PAS/PAC and Chase sensor(S)</fullName>
    </submittedName>
</protein>
<dbReference type="KEGG" id="tgr:Tgr7_1851"/>
<proteinExistence type="predicted"/>
<dbReference type="InterPro" id="IPR025991">
    <property type="entry name" value="Chemoreceptor_zinc-bind_dom"/>
</dbReference>
<dbReference type="PROSITE" id="PS50887">
    <property type="entry name" value="GGDEF"/>
    <property type="match status" value="1"/>
</dbReference>
<reference evidence="11 12" key="1">
    <citation type="journal article" date="2011" name="Stand. Genomic Sci.">
        <title>Complete genome sequence of 'Thioalkalivibrio sulfidophilus' HL-EbGr7.</title>
        <authorList>
            <person name="Muyzer G."/>
            <person name="Sorokin D.Y."/>
            <person name="Mavromatis K."/>
            <person name="Lapidus A."/>
            <person name="Clum A."/>
            <person name="Ivanova N."/>
            <person name="Pati A."/>
            <person name="d'Haeseleer P."/>
            <person name="Woyke T."/>
            <person name="Kyrpides N.C."/>
        </authorList>
    </citation>
    <scope>NUCLEOTIDE SEQUENCE [LARGE SCALE GENOMIC DNA]</scope>
    <source>
        <strain evidence="11 12">HL-EbGR7</strain>
    </source>
</reference>
<dbReference type="PROSITE" id="PS50113">
    <property type="entry name" value="PAC"/>
    <property type="match status" value="3"/>
</dbReference>
<dbReference type="GO" id="GO:0016020">
    <property type="term" value="C:membrane"/>
    <property type="evidence" value="ECO:0007669"/>
    <property type="project" value="UniProtKB-SubCell"/>
</dbReference>
<evidence type="ECO:0000256" key="1">
    <source>
        <dbReference type="ARBA" id="ARBA00001946"/>
    </source>
</evidence>
<dbReference type="InterPro" id="IPR029787">
    <property type="entry name" value="Nucleotide_cyclase"/>
</dbReference>
<dbReference type="EMBL" id="CP001339">
    <property type="protein sequence ID" value="ACL72932.1"/>
    <property type="molecule type" value="Genomic_DNA"/>
</dbReference>
<dbReference type="InterPro" id="IPR000700">
    <property type="entry name" value="PAS-assoc_C"/>
</dbReference>
<name>B8GSM8_THISH</name>
<dbReference type="SUPFAM" id="SSF55785">
    <property type="entry name" value="PYP-like sensor domain (PAS domain)"/>
    <property type="match status" value="3"/>
</dbReference>
<feature type="domain" description="PAC" evidence="7">
    <location>
        <begin position="698"/>
        <end position="752"/>
    </location>
</feature>
<feature type="domain" description="CHASE" evidence="8">
    <location>
        <begin position="74"/>
        <end position="298"/>
    </location>
</feature>
<dbReference type="SMART" id="SM00086">
    <property type="entry name" value="PAC"/>
    <property type="match status" value="3"/>
</dbReference>
<feature type="domain" description="PAC" evidence="7">
    <location>
        <begin position="571"/>
        <end position="622"/>
    </location>
</feature>
<dbReference type="STRING" id="396588.Tgr7_1851"/>
<dbReference type="InterPro" id="IPR035919">
    <property type="entry name" value="EAL_sf"/>
</dbReference>
<dbReference type="OrthoDB" id="8553030at2"/>
<feature type="domain" description="GGDEF" evidence="10">
    <location>
        <begin position="784"/>
        <end position="918"/>
    </location>
</feature>
<comment type="subcellular location">
    <subcellularLocation>
        <location evidence="2">Membrane</location>
    </subcellularLocation>
</comment>
<dbReference type="GO" id="GO:0003824">
    <property type="term" value="F:catalytic activity"/>
    <property type="evidence" value="ECO:0007669"/>
    <property type="project" value="UniProtKB-ARBA"/>
</dbReference>
<comment type="cofactor">
    <cofactor evidence="1">
        <name>Mg(2+)</name>
        <dbReference type="ChEBI" id="CHEBI:18420"/>
    </cofactor>
</comment>
<feature type="domain" description="PAC" evidence="7">
    <location>
        <begin position="438"/>
        <end position="491"/>
    </location>
</feature>
<evidence type="ECO:0000259" key="8">
    <source>
        <dbReference type="PROSITE" id="PS50839"/>
    </source>
</evidence>
<dbReference type="Pfam" id="PF08448">
    <property type="entry name" value="PAS_4"/>
    <property type="match status" value="1"/>
</dbReference>
<dbReference type="CDD" id="cd00130">
    <property type="entry name" value="PAS"/>
    <property type="match status" value="3"/>
</dbReference>
<dbReference type="InterPro" id="IPR013656">
    <property type="entry name" value="PAS_4"/>
</dbReference>
<dbReference type="Proteomes" id="UP000002383">
    <property type="component" value="Chromosome"/>
</dbReference>
<dbReference type="SMART" id="SM00091">
    <property type="entry name" value="PAS"/>
    <property type="match status" value="3"/>
</dbReference>
<dbReference type="Pfam" id="PF03924">
    <property type="entry name" value="CHASE"/>
    <property type="match status" value="1"/>
</dbReference>
<keyword evidence="3" id="KW-0812">Transmembrane</keyword>
<dbReference type="InterPro" id="IPR043128">
    <property type="entry name" value="Rev_trsase/Diguanyl_cyclase"/>
</dbReference>
<evidence type="ECO:0000256" key="5">
    <source>
        <dbReference type="ARBA" id="ARBA00023136"/>
    </source>
</evidence>
<dbReference type="SMART" id="SM00052">
    <property type="entry name" value="EAL"/>
    <property type="match status" value="1"/>
</dbReference>
<dbReference type="InterPro" id="IPR042240">
    <property type="entry name" value="CHASE_sf"/>
</dbReference>
<dbReference type="GO" id="GO:0007165">
    <property type="term" value="P:signal transduction"/>
    <property type="evidence" value="ECO:0007669"/>
    <property type="project" value="UniProtKB-ARBA"/>
</dbReference>
<keyword evidence="4" id="KW-1133">Transmembrane helix</keyword>
<dbReference type="InterPro" id="IPR000160">
    <property type="entry name" value="GGDEF_dom"/>
</dbReference>
<dbReference type="PROSITE" id="PS50112">
    <property type="entry name" value="PAS"/>
    <property type="match status" value="3"/>
</dbReference>
<dbReference type="eggNOG" id="COG5001">
    <property type="taxonomic scope" value="Bacteria"/>
</dbReference>
<evidence type="ECO:0000256" key="4">
    <source>
        <dbReference type="ARBA" id="ARBA00022989"/>
    </source>
</evidence>
<dbReference type="SUPFAM" id="SSF55073">
    <property type="entry name" value="Nucleotide cyclase"/>
    <property type="match status" value="1"/>
</dbReference>
<evidence type="ECO:0000313" key="11">
    <source>
        <dbReference type="EMBL" id="ACL72932.1"/>
    </source>
</evidence>
<dbReference type="InterPro" id="IPR035965">
    <property type="entry name" value="PAS-like_dom_sf"/>
</dbReference>
<evidence type="ECO:0000256" key="2">
    <source>
        <dbReference type="ARBA" id="ARBA00004370"/>
    </source>
</evidence>
<dbReference type="Gene3D" id="1.20.120.30">
    <property type="entry name" value="Aspartate receptor, ligand-binding domain"/>
    <property type="match status" value="1"/>
</dbReference>
<keyword evidence="12" id="KW-1185">Reference proteome</keyword>
<evidence type="ECO:0000259" key="9">
    <source>
        <dbReference type="PROSITE" id="PS50883"/>
    </source>
</evidence>
<dbReference type="PANTHER" id="PTHR44757">
    <property type="entry name" value="DIGUANYLATE CYCLASE DGCP"/>
    <property type="match status" value="1"/>
</dbReference>
<dbReference type="Pfam" id="PF00563">
    <property type="entry name" value="EAL"/>
    <property type="match status" value="1"/>
</dbReference>
<dbReference type="NCBIfam" id="TIGR00254">
    <property type="entry name" value="GGDEF"/>
    <property type="match status" value="1"/>
</dbReference>
<dbReference type="CDD" id="cd01949">
    <property type="entry name" value="GGDEF"/>
    <property type="match status" value="1"/>
</dbReference>
<dbReference type="InterPro" id="IPR052155">
    <property type="entry name" value="Biofilm_reg_signaling"/>
</dbReference>
<dbReference type="InterPro" id="IPR006189">
    <property type="entry name" value="CHASE_dom"/>
</dbReference>
<feature type="domain" description="PAS" evidence="6">
    <location>
        <begin position="626"/>
        <end position="696"/>
    </location>
</feature>
<evidence type="ECO:0000256" key="3">
    <source>
        <dbReference type="ARBA" id="ARBA00022692"/>
    </source>
</evidence>
<dbReference type="Pfam" id="PF13682">
    <property type="entry name" value="CZB"/>
    <property type="match status" value="1"/>
</dbReference>
<organism evidence="11 12">
    <name type="scientific">Thioalkalivibrio sulfidiphilus (strain HL-EbGR7)</name>
    <dbReference type="NCBI Taxonomy" id="396588"/>
    <lineage>
        <taxon>Bacteria</taxon>
        <taxon>Pseudomonadati</taxon>
        <taxon>Pseudomonadota</taxon>
        <taxon>Gammaproteobacteria</taxon>
        <taxon>Chromatiales</taxon>
        <taxon>Ectothiorhodospiraceae</taxon>
        <taxon>Thioalkalivibrio</taxon>
    </lineage>
</organism>
<dbReference type="Gene3D" id="3.30.450.20">
    <property type="entry name" value="PAS domain"/>
    <property type="match status" value="3"/>
</dbReference>
<dbReference type="Gene3D" id="3.30.70.270">
    <property type="match status" value="1"/>
</dbReference>
<dbReference type="PROSITE" id="PS50839">
    <property type="entry name" value="CHASE"/>
    <property type="match status" value="1"/>
</dbReference>
<dbReference type="SMART" id="SM01079">
    <property type="entry name" value="CHASE"/>
    <property type="match status" value="1"/>
</dbReference>
<evidence type="ECO:0000313" key="12">
    <source>
        <dbReference type="Proteomes" id="UP000002383"/>
    </source>
</evidence>
<feature type="domain" description="PAS" evidence="6">
    <location>
        <begin position="510"/>
        <end position="568"/>
    </location>
</feature>
<keyword evidence="5" id="KW-0472">Membrane</keyword>
<dbReference type="InterPro" id="IPR001610">
    <property type="entry name" value="PAC"/>
</dbReference>
<dbReference type="Gene3D" id="3.30.450.350">
    <property type="entry name" value="CHASE domain"/>
    <property type="match status" value="1"/>
</dbReference>
<dbReference type="InterPro" id="IPR001633">
    <property type="entry name" value="EAL_dom"/>
</dbReference>
<evidence type="ECO:0000259" key="10">
    <source>
        <dbReference type="PROSITE" id="PS50887"/>
    </source>
</evidence>
<accession>B8GSM8</accession>
<dbReference type="eggNOG" id="COG3614">
    <property type="taxonomic scope" value="Bacteria"/>
</dbReference>
<dbReference type="Gene3D" id="3.20.20.450">
    <property type="entry name" value="EAL domain"/>
    <property type="match status" value="1"/>
</dbReference>
<evidence type="ECO:0000259" key="6">
    <source>
        <dbReference type="PROSITE" id="PS50112"/>
    </source>
</evidence>
<dbReference type="CDD" id="cd01948">
    <property type="entry name" value="EAL"/>
    <property type="match status" value="1"/>
</dbReference>
<dbReference type="PROSITE" id="PS50883">
    <property type="entry name" value="EAL"/>
    <property type="match status" value="1"/>
</dbReference>
<dbReference type="InterPro" id="IPR013655">
    <property type="entry name" value="PAS_fold_3"/>
</dbReference>
<dbReference type="InterPro" id="IPR000014">
    <property type="entry name" value="PAS"/>
</dbReference>
<dbReference type="HOGENOM" id="CLU_000445_70_67_6"/>
<dbReference type="SMART" id="SM00267">
    <property type="entry name" value="GGDEF"/>
    <property type="match status" value="1"/>
</dbReference>
<dbReference type="FunFam" id="3.30.70.270:FF:000001">
    <property type="entry name" value="Diguanylate cyclase domain protein"/>
    <property type="match status" value="1"/>
</dbReference>
<feature type="domain" description="PAS" evidence="6">
    <location>
        <begin position="362"/>
        <end position="434"/>
    </location>
</feature>
<dbReference type="Pfam" id="PF00990">
    <property type="entry name" value="GGDEF"/>
    <property type="match status" value="1"/>
</dbReference>
<dbReference type="SUPFAM" id="SSF141868">
    <property type="entry name" value="EAL domain-like"/>
    <property type="match status" value="1"/>
</dbReference>
<dbReference type="PANTHER" id="PTHR44757:SF2">
    <property type="entry name" value="BIOFILM ARCHITECTURE MAINTENANCE PROTEIN MBAA"/>
    <property type="match status" value="1"/>
</dbReference>